<name>A0A955L0P3_9BACT</name>
<comment type="caution">
    <text evidence="3">The sequence shown here is derived from an EMBL/GenBank/DDBJ whole genome shotgun (WGS) entry which is preliminary data.</text>
</comment>
<feature type="region of interest" description="Disordered" evidence="1">
    <location>
        <begin position="263"/>
        <end position="300"/>
    </location>
</feature>
<protein>
    <submittedName>
        <fullName evidence="3">Uncharacterized protein</fullName>
    </submittedName>
</protein>
<accession>A0A955L0P3</accession>
<evidence type="ECO:0000313" key="4">
    <source>
        <dbReference type="Proteomes" id="UP000760819"/>
    </source>
</evidence>
<dbReference type="Proteomes" id="UP000760819">
    <property type="component" value="Unassembled WGS sequence"/>
</dbReference>
<evidence type="ECO:0000256" key="1">
    <source>
        <dbReference type="SAM" id="MobiDB-lite"/>
    </source>
</evidence>
<feature type="compositionally biased region" description="Basic and acidic residues" evidence="1">
    <location>
        <begin position="15"/>
        <end position="26"/>
    </location>
</feature>
<keyword evidence="2" id="KW-1133">Transmembrane helix</keyword>
<reference evidence="3" key="2">
    <citation type="journal article" date="2021" name="Microbiome">
        <title>Successional dynamics and alternative stable states in a saline activated sludge microbial community over 9 years.</title>
        <authorList>
            <person name="Wang Y."/>
            <person name="Ye J."/>
            <person name="Ju F."/>
            <person name="Liu L."/>
            <person name="Boyd J.A."/>
            <person name="Deng Y."/>
            <person name="Parks D.H."/>
            <person name="Jiang X."/>
            <person name="Yin X."/>
            <person name="Woodcroft B.J."/>
            <person name="Tyson G.W."/>
            <person name="Hugenholtz P."/>
            <person name="Polz M.F."/>
            <person name="Zhang T."/>
        </authorList>
    </citation>
    <scope>NUCLEOTIDE SEQUENCE</scope>
    <source>
        <strain evidence="3">HKST-UBA12</strain>
    </source>
</reference>
<proteinExistence type="predicted"/>
<sequence length="438" mass="47250">MPRPTDRLLTTRASKASEMEELDPKEGIPSVAPHNLLDDTQPEPLRFSTRRDMGTENGAPHRVLIYVAIVIVLGLGLVMLVQGFIAGQGNTDSTPPAETEQTETVVDAIPGFTMAEFLLADSSAPKTVLNDQYVNSELALGSSNNDLTGITLENVTQEEYTSFSLFSWQLTDGAKGLPATKISYASDQIVVTFTGLSAAEGTELMQGIDLSLGDVTKFTGEMTDSGLVFTLDLASAGKYAAFVDGGNKLVLFIKTEAQLMQAPTTEEPAVEPEVPATEPEVPAETPVTETPSTGDNFDNTASTTKQYIVNNSATGNSIYSETYYYVDYGDAFQFSWAMRGVGTSSIPNASAEYITDGGKNYIEVKINNLGYDLLHNKGREKAVISVSTASSNLVDVYTKGFADGTATFWVETRAQKNFRLHSTETYGGYQLVSLWLAD</sequence>
<evidence type="ECO:0000256" key="2">
    <source>
        <dbReference type="SAM" id="Phobius"/>
    </source>
</evidence>
<reference evidence="3" key="1">
    <citation type="submission" date="2020-04" db="EMBL/GenBank/DDBJ databases">
        <authorList>
            <person name="Zhang T."/>
        </authorList>
    </citation>
    <scope>NUCLEOTIDE SEQUENCE</scope>
    <source>
        <strain evidence="3">HKST-UBA12</strain>
    </source>
</reference>
<keyword evidence="2" id="KW-0812">Transmembrane</keyword>
<gene>
    <name evidence="3" type="ORF">KC640_03220</name>
</gene>
<dbReference type="AlphaFoldDB" id="A0A955L0P3"/>
<organism evidence="3 4">
    <name type="scientific">Candidatus Dojkabacteria bacterium</name>
    <dbReference type="NCBI Taxonomy" id="2099670"/>
    <lineage>
        <taxon>Bacteria</taxon>
        <taxon>Candidatus Dojkabacteria</taxon>
    </lineage>
</organism>
<dbReference type="EMBL" id="JAGQLI010000175">
    <property type="protein sequence ID" value="MCA9379415.1"/>
    <property type="molecule type" value="Genomic_DNA"/>
</dbReference>
<feature type="region of interest" description="Disordered" evidence="1">
    <location>
        <begin position="1"/>
        <end position="44"/>
    </location>
</feature>
<evidence type="ECO:0000313" key="3">
    <source>
        <dbReference type="EMBL" id="MCA9379415.1"/>
    </source>
</evidence>
<keyword evidence="2" id="KW-0472">Membrane</keyword>
<feature type="transmembrane region" description="Helical" evidence="2">
    <location>
        <begin position="63"/>
        <end position="85"/>
    </location>
</feature>
<feature type="compositionally biased region" description="Low complexity" evidence="1">
    <location>
        <begin position="263"/>
        <end position="291"/>
    </location>
</feature>